<evidence type="ECO:0000256" key="1">
    <source>
        <dbReference type="SAM" id="MobiDB-lite"/>
    </source>
</evidence>
<reference evidence="3" key="1">
    <citation type="submission" date="2006-10" db="EMBL/GenBank/DDBJ databases">
        <authorList>
            <person name="Amadeo P."/>
            <person name="Zhao Q."/>
            <person name="Wortman J."/>
            <person name="Fraser-Liggett C."/>
            <person name="Carlton J."/>
        </authorList>
    </citation>
    <scope>NUCLEOTIDE SEQUENCE</scope>
    <source>
        <strain evidence="3">G3</strain>
    </source>
</reference>
<dbReference type="SMART" id="SM00054">
    <property type="entry name" value="EFh"/>
    <property type="match status" value="3"/>
</dbReference>
<name>A2EU49_TRIV3</name>
<dbReference type="AlphaFoldDB" id="A2EU49"/>
<evidence type="ECO:0000313" key="4">
    <source>
        <dbReference type="Proteomes" id="UP000001542"/>
    </source>
</evidence>
<reference evidence="3" key="2">
    <citation type="journal article" date="2007" name="Science">
        <title>Draft genome sequence of the sexually transmitted pathogen Trichomonas vaginalis.</title>
        <authorList>
            <person name="Carlton J.M."/>
            <person name="Hirt R.P."/>
            <person name="Silva J.C."/>
            <person name="Delcher A.L."/>
            <person name="Schatz M."/>
            <person name="Zhao Q."/>
            <person name="Wortman J.R."/>
            <person name="Bidwell S.L."/>
            <person name="Alsmark U.C.M."/>
            <person name="Besteiro S."/>
            <person name="Sicheritz-Ponten T."/>
            <person name="Noel C.J."/>
            <person name="Dacks J.B."/>
            <person name="Foster P.G."/>
            <person name="Simillion C."/>
            <person name="Van de Peer Y."/>
            <person name="Miranda-Saavedra D."/>
            <person name="Barton G.J."/>
            <person name="Westrop G.D."/>
            <person name="Mueller S."/>
            <person name="Dessi D."/>
            <person name="Fiori P.L."/>
            <person name="Ren Q."/>
            <person name="Paulsen I."/>
            <person name="Zhang H."/>
            <person name="Bastida-Corcuera F.D."/>
            <person name="Simoes-Barbosa A."/>
            <person name="Brown M.T."/>
            <person name="Hayes R.D."/>
            <person name="Mukherjee M."/>
            <person name="Okumura C.Y."/>
            <person name="Schneider R."/>
            <person name="Smith A.J."/>
            <person name="Vanacova S."/>
            <person name="Villalvazo M."/>
            <person name="Haas B.J."/>
            <person name="Pertea M."/>
            <person name="Feldblyum T.V."/>
            <person name="Utterback T.R."/>
            <person name="Shu C.L."/>
            <person name="Osoegawa K."/>
            <person name="de Jong P.J."/>
            <person name="Hrdy I."/>
            <person name="Horvathova L."/>
            <person name="Zubacova Z."/>
            <person name="Dolezal P."/>
            <person name="Malik S.B."/>
            <person name="Logsdon J.M. Jr."/>
            <person name="Henze K."/>
            <person name="Gupta A."/>
            <person name="Wang C.C."/>
            <person name="Dunne R.L."/>
            <person name="Upcroft J.A."/>
            <person name="Upcroft P."/>
            <person name="White O."/>
            <person name="Salzberg S.L."/>
            <person name="Tang P."/>
            <person name="Chiu C.-H."/>
            <person name="Lee Y.-S."/>
            <person name="Embley T.M."/>
            <person name="Coombs G.H."/>
            <person name="Mottram J.C."/>
            <person name="Tachezy J."/>
            <person name="Fraser-Liggett C.M."/>
            <person name="Johnson P.J."/>
        </authorList>
    </citation>
    <scope>NUCLEOTIDE SEQUENCE [LARGE SCALE GENOMIC DNA]</scope>
    <source>
        <strain evidence="3">G3</strain>
    </source>
</reference>
<dbReference type="Gene3D" id="1.10.238.10">
    <property type="entry name" value="EF-hand"/>
    <property type="match status" value="4"/>
</dbReference>
<dbReference type="VEuPathDB" id="TrichDB:TVAGG3_0230990"/>
<dbReference type="InterPro" id="IPR002048">
    <property type="entry name" value="EF_hand_dom"/>
</dbReference>
<dbReference type="InterPro" id="IPR052603">
    <property type="entry name" value="EFCB6"/>
</dbReference>
<gene>
    <name evidence="3" type="ORF">TVAG_454360</name>
</gene>
<dbReference type="STRING" id="5722.A2EU49"/>
<keyword evidence="4" id="KW-1185">Reference proteome</keyword>
<feature type="domain" description="EF-hand" evidence="2">
    <location>
        <begin position="665"/>
        <end position="693"/>
    </location>
</feature>
<dbReference type="SUPFAM" id="SSF47473">
    <property type="entry name" value="EF-hand"/>
    <property type="match status" value="3"/>
</dbReference>
<dbReference type="PANTHER" id="PTHR20875">
    <property type="entry name" value="EF-HAND CALCIUM-BINDING DOMAIN-CONTAINING PROTEIN 6-RELATED"/>
    <property type="match status" value="1"/>
</dbReference>
<dbReference type="InterPro" id="IPR011992">
    <property type="entry name" value="EF-hand-dom_pair"/>
</dbReference>
<dbReference type="PROSITE" id="PS50222">
    <property type="entry name" value="EF_HAND_2"/>
    <property type="match status" value="2"/>
</dbReference>
<sequence>MLSPDIELYCHAIISRMKEVIRVQDLEVLTPDIDPDFRAEIKEEEFRSLVAAFPARFHPDELAALVHKYKKDKYIDFARFISDLVHPDQPIDIVITPESPKKKLPSKYEELARYLYDRCTNLSEAMAPYDKNNTGKVTADQFCRGFLGFDSAMHVFRLAVDRNTNQVDYRQLQREINTIDLKFTAQESNFAPDQIPDIVRKFVQQVNSHGIILQDVFIKLSAHTGFSDPQQFLQTLRTLKLAFTIADYQEITKAFTKEGRVDVKYFLRVANLYSQEKYVPPPPEVVIEHVKARLIDFINDRRLNIWTMFKPYDRSGNGLVPKTIFVNTLIALQFDITDREIREFVDTITVDEDKYVNYIEFAKVVYARRAVNFDETIDSVLERLRNHVIEKSVRLARCLSVYDREKSGLISTSQFIAALRRIQFTLTEKDISLIRDHYEEKKMRHFLLWRHISEDVDIQQGPVGNMSASSSNLQFSPSMREILSSSRTMTTYNTIQVSSSNPTENRPVPDNLIPVFGRIFKRTSDFGIDIADEFLRKDKLKKGRVPRAFFIETISMVNIQLSAQELSDLCQFYTCQNSTDIYYMSFLKDVDEFGTLAADTLHDDDNEEESKPEEEVKNDDYSYVPPPEECRTTRSLEKSDVPHDLESDLAQLKFGCARMHIDPIDMFKDFDKKRTGIVSKSNFARCISNSGIRLSQSIIDSLSNHFSDTKKTDNVNYLRILKAIDENANHVNYANISTDELETIKLQSHKFMERLKQQRKTIANVFDIVEDQDATMPEADFVTKVSQACPTLTNDYLRLFVKKYRAETNGMVYYMRFVNDCNKEALLF</sequence>
<feature type="domain" description="EF-hand" evidence="2">
    <location>
        <begin position="390"/>
        <end position="425"/>
    </location>
</feature>
<dbReference type="OrthoDB" id="313446at2759"/>
<feature type="region of interest" description="Disordered" evidence="1">
    <location>
        <begin position="600"/>
        <end position="636"/>
    </location>
</feature>
<dbReference type="InParanoid" id="A2EU49"/>
<dbReference type="EMBL" id="DS113493">
    <property type="protein sequence ID" value="EAY03797.1"/>
    <property type="molecule type" value="Genomic_DNA"/>
</dbReference>
<evidence type="ECO:0000259" key="2">
    <source>
        <dbReference type="PROSITE" id="PS50222"/>
    </source>
</evidence>
<organism evidence="3 4">
    <name type="scientific">Trichomonas vaginalis (strain ATCC PRA-98 / G3)</name>
    <dbReference type="NCBI Taxonomy" id="412133"/>
    <lineage>
        <taxon>Eukaryota</taxon>
        <taxon>Metamonada</taxon>
        <taxon>Parabasalia</taxon>
        <taxon>Trichomonadida</taxon>
        <taxon>Trichomonadidae</taxon>
        <taxon>Trichomonas</taxon>
    </lineage>
</organism>
<accession>A2EU49</accession>
<dbReference type="Proteomes" id="UP000001542">
    <property type="component" value="Unassembled WGS sequence"/>
</dbReference>
<dbReference type="RefSeq" id="XP_001316020.1">
    <property type="nucleotide sequence ID" value="XM_001315985.1"/>
</dbReference>
<dbReference type="KEGG" id="tva:4761645"/>
<dbReference type="VEuPathDB" id="TrichDB:TVAG_454360"/>
<feature type="compositionally biased region" description="Acidic residues" evidence="1">
    <location>
        <begin position="602"/>
        <end position="612"/>
    </location>
</feature>
<proteinExistence type="predicted"/>
<evidence type="ECO:0000313" key="3">
    <source>
        <dbReference type="EMBL" id="EAY03797.1"/>
    </source>
</evidence>
<dbReference type="GO" id="GO:0005509">
    <property type="term" value="F:calcium ion binding"/>
    <property type="evidence" value="ECO:0007669"/>
    <property type="project" value="InterPro"/>
</dbReference>
<dbReference type="PANTHER" id="PTHR20875:SF0">
    <property type="entry name" value="GH12158P"/>
    <property type="match status" value="1"/>
</dbReference>
<protein>
    <submittedName>
        <fullName evidence="3">EF hand family protein</fullName>
    </submittedName>
</protein>